<accession>A0ABZ1U9H2</accession>
<sequence>MNRLTTAALAGAAGLAALTVGLAPTATATTTAPAGPAGPTGTVTCGDPGAPGFLRTRACIEVNGTHVRLYGQVATTDPAWVAQPVGFTITGSTPALPPQPPLNVTALVLPGGGSVGDLLLTVPCGNTVTANFSVNNGGWPPSTATVTAPVPC</sequence>
<keyword evidence="3" id="KW-1185">Reference proteome</keyword>
<evidence type="ECO:0000313" key="3">
    <source>
        <dbReference type="Proteomes" id="UP001432222"/>
    </source>
</evidence>
<evidence type="ECO:0000256" key="1">
    <source>
        <dbReference type="SAM" id="SignalP"/>
    </source>
</evidence>
<evidence type="ECO:0000313" key="2">
    <source>
        <dbReference type="EMBL" id="WUQ87768.1"/>
    </source>
</evidence>
<keyword evidence="1" id="KW-0732">Signal</keyword>
<dbReference type="EMBL" id="CP108110">
    <property type="protein sequence ID" value="WUQ87768.1"/>
    <property type="molecule type" value="Genomic_DNA"/>
</dbReference>
<feature type="chain" id="PRO_5046095650" evidence="1">
    <location>
        <begin position="29"/>
        <end position="152"/>
    </location>
</feature>
<feature type="signal peptide" evidence="1">
    <location>
        <begin position="1"/>
        <end position="28"/>
    </location>
</feature>
<dbReference type="Proteomes" id="UP001432222">
    <property type="component" value="Chromosome"/>
</dbReference>
<name>A0ABZ1U9H2_9ACTN</name>
<protein>
    <submittedName>
        <fullName evidence="2">Uncharacterized protein</fullName>
    </submittedName>
</protein>
<reference evidence="2" key="1">
    <citation type="submission" date="2022-10" db="EMBL/GenBank/DDBJ databases">
        <title>The complete genomes of actinobacterial strains from the NBC collection.</title>
        <authorList>
            <person name="Joergensen T.S."/>
            <person name="Alvarez Arevalo M."/>
            <person name="Sterndorff E.B."/>
            <person name="Faurdal D."/>
            <person name="Vuksanovic O."/>
            <person name="Mourched A.-S."/>
            <person name="Charusanti P."/>
            <person name="Shaw S."/>
            <person name="Blin K."/>
            <person name="Weber T."/>
        </authorList>
    </citation>
    <scope>NUCLEOTIDE SEQUENCE</scope>
    <source>
        <strain evidence="2">NBC_00222</strain>
    </source>
</reference>
<organism evidence="2 3">
    <name type="scientific">Kitasatospora purpeofusca</name>
    <dbReference type="NCBI Taxonomy" id="67352"/>
    <lineage>
        <taxon>Bacteria</taxon>
        <taxon>Bacillati</taxon>
        <taxon>Actinomycetota</taxon>
        <taxon>Actinomycetes</taxon>
        <taxon>Kitasatosporales</taxon>
        <taxon>Streptomycetaceae</taxon>
        <taxon>Kitasatospora</taxon>
    </lineage>
</organism>
<dbReference type="RefSeq" id="WP_328958324.1">
    <property type="nucleotide sequence ID" value="NZ_CP108110.1"/>
</dbReference>
<gene>
    <name evidence="2" type="ORF">OHA16_35175</name>
</gene>
<proteinExistence type="predicted"/>